<name>A0A8S2T3B4_9BILA</name>
<feature type="non-terminal residue" evidence="1">
    <location>
        <position position="31"/>
    </location>
</feature>
<reference evidence="1" key="1">
    <citation type="submission" date="2021-02" db="EMBL/GenBank/DDBJ databases">
        <authorList>
            <person name="Nowell W R."/>
        </authorList>
    </citation>
    <scope>NUCLEOTIDE SEQUENCE</scope>
</reference>
<protein>
    <submittedName>
        <fullName evidence="1">Uncharacterized protein</fullName>
    </submittedName>
</protein>
<dbReference type="OrthoDB" id="10046858at2759"/>
<evidence type="ECO:0000313" key="2">
    <source>
        <dbReference type="Proteomes" id="UP000681722"/>
    </source>
</evidence>
<dbReference type="EMBL" id="CAJOBC010077368">
    <property type="protein sequence ID" value="CAF4263089.1"/>
    <property type="molecule type" value="Genomic_DNA"/>
</dbReference>
<gene>
    <name evidence="1" type="ORF">SRO942_LOCUS32658</name>
</gene>
<sequence>MASSLLTITTAANSNIDKDYVITSIDEIPDD</sequence>
<accession>A0A8S2T3B4</accession>
<evidence type="ECO:0000313" key="1">
    <source>
        <dbReference type="EMBL" id="CAF4263089.1"/>
    </source>
</evidence>
<dbReference type="AlphaFoldDB" id="A0A8S2T3B4"/>
<comment type="caution">
    <text evidence="1">The sequence shown here is derived from an EMBL/GenBank/DDBJ whole genome shotgun (WGS) entry which is preliminary data.</text>
</comment>
<proteinExistence type="predicted"/>
<organism evidence="1 2">
    <name type="scientific">Didymodactylos carnosus</name>
    <dbReference type="NCBI Taxonomy" id="1234261"/>
    <lineage>
        <taxon>Eukaryota</taxon>
        <taxon>Metazoa</taxon>
        <taxon>Spiralia</taxon>
        <taxon>Gnathifera</taxon>
        <taxon>Rotifera</taxon>
        <taxon>Eurotatoria</taxon>
        <taxon>Bdelloidea</taxon>
        <taxon>Philodinida</taxon>
        <taxon>Philodinidae</taxon>
        <taxon>Didymodactylos</taxon>
    </lineage>
</organism>
<dbReference type="Proteomes" id="UP000681722">
    <property type="component" value="Unassembled WGS sequence"/>
</dbReference>